<dbReference type="EMBL" id="QFPP01000104">
    <property type="protein sequence ID" value="PZQ75005.1"/>
    <property type="molecule type" value="Genomic_DNA"/>
</dbReference>
<dbReference type="InterPro" id="IPR003439">
    <property type="entry name" value="ABC_transporter-like_ATP-bd"/>
</dbReference>
<dbReference type="InterPro" id="IPR050107">
    <property type="entry name" value="ABC_carbohydrate_import_ATPase"/>
</dbReference>
<evidence type="ECO:0000256" key="2">
    <source>
        <dbReference type="ARBA" id="ARBA00022597"/>
    </source>
</evidence>
<evidence type="ECO:0000313" key="8">
    <source>
        <dbReference type="Proteomes" id="UP000249135"/>
    </source>
</evidence>
<evidence type="ECO:0000313" key="7">
    <source>
        <dbReference type="EMBL" id="PZQ75005.1"/>
    </source>
</evidence>
<dbReference type="SUPFAM" id="SSF52540">
    <property type="entry name" value="P-loop containing nucleoside triphosphate hydrolases"/>
    <property type="match status" value="1"/>
</dbReference>
<organism evidence="7 8">
    <name type="scientific">Variovorax paradoxus</name>
    <dbReference type="NCBI Taxonomy" id="34073"/>
    <lineage>
        <taxon>Bacteria</taxon>
        <taxon>Pseudomonadati</taxon>
        <taxon>Pseudomonadota</taxon>
        <taxon>Betaproteobacteria</taxon>
        <taxon>Burkholderiales</taxon>
        <taxon>Comamonadaceae</taxon>
        <taxon>Variovorax</taxon>
    </lineage>
</organism>
<comment type="caution">
    <text evidence="7">The sequence shown here is derived from an EMBL/GenBank/DDBJ whole genome shotgun (WGS) entry which is preliminary data.</text>
</comment>
<keyword evidence="5 7" id="KW-0067">ATP-binding</keyword>
<keyword evidence="3" id="KW-0677">Repeat</keyword>
<protein>
    <submittedName>
        <fullName evidence="7">Sugar ABC transporter ATP-binding protein</fullName>
    </submittedName>
</protein>
<proteinExistence type="predicted"/>
<name>A0A2W5QJJ7_VARPD</name>
<keyword evidence="1" id="KW-0813">Transport</keyword>
<dbReference type="GO" id="GO:0005524">
    <property type="term" value="F:ATP binding"/>
    <property type="evidence" value="ECO:0007669"/>
    <property type="project" value="UniProtKB-KW"/>
</dbReference>
<keyword evidence="2" id="KW-0762">Sugar transport</keyword>
<evidence type="ECO:0000256" key="5">
    <source>
        <dbReference type="ARBA" id="ARBA00022840"/>
    </source>
</evidence>
<gene>
    <name evidence="7" type="ORF">DI563_10740</name>
</gene>
<dbReference type="GO" id="GO:0016887">
    <property type="term" value="F:ATP hydrolysis activity"/>
    <property type="evidence" value="ECO:0007669"/>
    <property type="project" value="InterPro"/>
</dbReference>
<reference evidence="7 8" key="1">
    <citation type="submission" date="2017-08" db="EMBL/GenBank/DDBJ databases">
        <title>Infants hospitalized years apart are colonized by the same room-sourced microbial strains.</title>
        <authorList>
            <person name="Brooks B."/>
            <person name="Olm M.R."/>
            <person name="Firek B.A."/>
            <person name="Baker R."/>
            <person name="Thomas B.C."/>
            <person name="Morowitz M.J."/>
            <person name="Banfield J.F."/>
        </authorList>
    </citation>
    <scope>NUCLEOTIDE SEQUENCE [LARGE SCALE GENOMIC DNA]</scope>
    <source>
        <strain evidence="7">S2_005_003_R2_41</strain>
    </source>
</reference>
<feature type="non-terminal residue" evidence="7">
    <location>
        <position position="1"/>
    </location>
</feature>
<feature type="domain" description="ABC transporter" evidence="6">
    <location>
        <begin position="7"/>
        <end position="56"/>
    </location>
</feature>
<dbReference type="PANTHER" id="PTHR43790:SF9">
    <property type="entry name" value="GALACTOFURANOSE TRANSPORTER ATP-BINDING PROTEIN YTFR"/>
    <property type="match status" value="1"/>
</dbReference>
<keyword evidence="4" id="KW-0547">Nucleotide-binding</keyword>
<dbReference type="Proteomes" id="UP000249135">
    <property type="component" value="Unassembled WGS sequence"/>
</dbReference>
<evidence type="ECO:0000256" key="1">
    <source>
        <dbReference type="ARBA" id="ARBA00022448"/>
    </source>
</evidence>
<dbReference type="Gene3D" id="3.40.50.300">
    <property type="entry name" value="P-loop containing nucleotide triphosphate hydrolases"/>
    <property type="match status" value="1"/>
</dbReference>
<evidence type="ECO:0000259" key="6">
    <source>
        <dbReference type="Pfam" id="PF00005"/>
    </source>
</evidence>
<dbReference type="InterPro" id="IPR027417">
    <property type="entry name" value="P-loop_NTPase"/>
</dbReference>
<dbReference type="PANTHER" id="PTHR43790">
    <property type="entry name" value="CARBOHYDRATE TRANSPORT ATP-BINDING PROTEIN MG119-RELATED"/>
    <property type="match status" value="1"/>
</dbReference>
<evidence type="ECO:0000256" key="3">
    <source>
        <dbReference type="ARBA" id="ARBA00022737"/>
    </source>
</evidence>
<accession>A0A2W5QJJ7</accession>
<dbReference type="AlphaFoldDB" id="A0A2W5QJJ7"/>
<evidence type="ECO:0000256" key="4">
    <source>
        <dbReference type="ARBA" id="ARBA00022741"/>
    </source>
</evidence>
<dbReference type="Pfam" id="PF00005">
    <property type="entry name" value="ABC_tran"/>
    <property type="match status" value="1"/>
</dbReference>
<sequence length="128" mass="14014">RAEQDRLAERFIAALGIRTDSADKPIALLSGGNQQKAVIARWLAIEPRLLILDEPTRGIDVAAKQEIMAQILRLADAGMAVLFISSEISEVVRVAHRIVVLHDRRKVGELPGGSTEDEVYELIAAQHA</sequence>